<accession>A0A8J6LFM5</accession>
<name>A0A8J6LFM5_TENMO</name>
<keyword evidence="3" id="KW-0648">Protein biosynthesis</keyword>
<dbReference type="AlphaFoldDB" id="A0A8J6LFM5"/>
<evidence type="ECO:0000313" key="7">
    <source>
        <dbReference type="EMBL" id="KAH0818287.1"/>
    </source>
</evidence>
<dbReference type="PANTHER" id="PTHR20982:SF3">
    <property type="entry name" value="MITOCHONDRIAL RIBOSOME RECYCLING FACTOR PSEUDO 1"/>
    <property type="match status" value="1"/>
</dbReference>
<dbReference type="SUPFAM" id="SSF55194">
    <property type="entry name" value="Ribosome recycling factor, RRF"/>
    <property type="match status" value="1"/>
</dbReference>
<dbReference type="FunFam" id="3.30.1360.40:FF:000001">
    <property type="entry name" value="Ribosome-recycling factor"/>
    <property type="match status" value="1"/>
</dbReference>
<gene>
    <name evidence="7" type="ORF">GEV33_004504</name>
</gene>
<evidence type="ECO:0000259" key="6">
    <source>
        <dbReference type="Pfam" id="PF01765"/>
    </source>
</evidence>
<evidence type="ECO:0000256" key="4">
    <source>
        <dbReference type="ARBA" id="ARBA00033107"/>
    </source>
</evidence>
<dbReference type="Gene3D" id="3.30.1360.40">
    <property type="match status" value="1"/>
</dbReference>
<keyword evidence="8" id="KW-1185">Reference proteome</keyword>
<proteinExistence type="inferred from homology"/>
<dbReference type="PANTHER" id="PTHR20982">
    <property type="entry name" value="RIBOSOME RECYCLING FACTOR"/>
    <property type="match status" value="1"/>
</dbReference>
<evidence type="ECO:0000256" key="3">
    <source>
        <dbReference type="ARBA" id="ARBA00022917"/>
    </source>
</evidence>
<dbReference type="EMBL" id="JABDTM020017997">
    <property type="protein sequence ID" value="KAH0818287.1"/>
    <property type="molecule type" value="Genomic_DNA"/>
</dbReference>
<reference evidence="7" key="2">
    <citation type="submission" date="2021-08" db="EMBL/GenBank/DDBJ databases">
        <authorList>
            <person name="Eriksson T."/>
        </authorList>
    </citation>
    <scope>NUCLEOTIDE SEQUENCE</scope>
    <source>
        <strain evidence="7">Stoneville</strain>
        <tissue evidence="7">Whole head</tissue>
    </source>
</reference>
<dbReference type="Gene3D" id="1.10.132.20">
    <property type="entry name" value="Ribosome-recycling factor"/>
    <property type="match status" value="1"/>
</dbReference>
<dbReference type="GO" id="GO:0043023">
    <property type="term" value="F:ribosomal large subunit binding"/>
    <property type="evidence" value="ECO:0007669"/>
    <property type="project" value="TreeGrafter"/>
</dbReference>
<sequence>MTHIQGGGARIVENEPTRLAVVPIEQKQISEAITEGGWARAGLNLKSVKKNPLRWRKKTFSPELKTSRGPPYKKIIAEGNGSGTPPPTRSFFTIPRVPAPYPPTPGEFVGSAGRVVAICASGFNYYQGKNHSITPPPVTYLAQVRAGAVRTRPNQQFLQSLADLADDGSRIVQGSRPKTRVKEHGLKRAAGIDLNGLDSRCCLSNGHAAAFADSTDESQSTPRYPIKLNKFCYALSPERSRVFRYGAAVSSRNSIPGRPRPQRRLTSPQGMIAVARDPATCRQDAVQRNVSGGDPCPYSEAPRFGTVSDIISNNLILDGDHPKRPLPVGFRTPYRCSPTPRQIIFPGSCLRKQKQQLNRTENRSVPVKAAEKNSETYQPKNSKMLSPQFFKSSTRNIKKKLEAQRGNKTWRYLDANQAVGREECVTVDHLSRVHGYRRGRIITVEPGPSPRGHVQNVAPRSRLFFFFSAPSGPAVWEIDRDLDDNAHRVYIDKWIIIFGPFGRRLIYFTHLEYITVDFWVTRRVREDDGSATISDMFAARILARNVNYVVLHRSYVSLGQKCQNHVEKLSAIPVVTRDALCEKNTSTVIPTRHYAKSKDKKKEKGKSKVAINESELSEALNVESLKNQMQKALDLLKNDFLKHLSVRTNAGSIEGLPIEFDGKTHTLQELAQIVRKNPKMLVVNMSVFPQAIPAALKAIEKSGMNLNPQQDGTTLYIPVPKVTTEHRENLAKNAKTLLIKCRDSIRDVQVKQVKSLKKKDKLSQDTARNFEQQVIAIADGFISEAEKILESKQKELIGKD</sequence>
<comment type="similarity">
    <text evidence="1">Belongs to the RRF family.</text>
</comment>
<dbReference type="Pfam" id="PF01765">
    <property type="entry name" value="RRF"/>
    <property type="match status" value="1"/>
</dbReference>
<feature type="region of interest" description="Disordered" evidence="5">
    <location>
        <begin position="62"/>
        <end position="87"/>
    </location>
</feature>
<dbReference type="InterPro" id="IPR002661">
    <property type="entry name" value="Ribosome_recyc_fac"/>
</dbReference>
<evidence type="ECO:0000256" key="2">
    <source>
        <dbReference type="ARBA" id="ARBA00020581"/>
    </source>
</evidence>
<feature type="domain" description="Ribosome recycling factor" evidence="6">
    <location>
        <begin position="636"/>
        <end position="796"/>
    </location>
</feature>
<dbReference type="GO" id="GO:0006412">
    <property type="term" value="P:translation"/>
    <property type="evidence" value="ECO:0007669"/>
    <property type="project" value="UniProtKB-KW"/>
</dbReference>
<evidence type="ECO:0000313" key="8">
    <source>
        <dbReference type="Proteomes" id="UP000719412"/>
    </source>
</evidence>
<dbReference type="GO" id="GO:0005739">
    <property type="term" value="C:mitochondrion"/>
    <property type="evidence" value="ECO:0007669"/>
    <property type="project" value="TreeGrafter"/>
</dbReference>
<feature type="region of interest" description="Disordered" evidence="5">
    <location>
        <begin position="356"/>
        <end position="382"/>
    </location>
</feature>
<evidence type="ECO:0000256" key="1">
    <source>
        <dbReference type="ARBA" id="ARBA00005912"/>
    </source>
</evidence>
<protein>
    <recommendedName>
        <fullName evidence="2">Ribosome-recycling factor, mitochondrial</fullName>
    </recommendedName>
    <alternativeName>
        <fullName evidence="4">Ribosome-releasing factor, mitochondrial</fullName>
    </alternativeName>
</protein>
<comment type="caution">
    <text evidence="7">The sequence shown here is derived from an EMBL/GenBank/DDBJ whole genome shotgun (WGS) entry which is preliminary data.</text>
</comment>
<dbReference type="InterPro" id="IPR023584">
    <property type="entry name" value="Ribosome_recyc_fac_dom"/>
</dbReference>
<dbReference type="Proteomes" id="UP000719412">
    <property type="component" value="Unassembled WGS sequence"/>
</dbReference>
<dbReference type="InterPro" id="IPR036191">
    <property type="entry name" value="RRF_sf"/>
</dbReference>
<reference evidence="7" key="1">
    <citation type="journal article" date="2020" name="J Insects Food Feed">
        <title>The yellow mealworm (Tenebrio molitor) genome: a resource for the emerging insects as food and feed industry.</title>
        <authorList>
            <person name="Eriksson T."/>
            <person name="Andere A."/>
            <person name="Kelstrup H."/>
            <person name="Emery V."/>
            <person name="Picard C."/>
        </authorList>
    </citation>
    <scope>NUCLEOTIDE SEQUENCE</scope>
    <source>
        <strain evidence="7">Stoneville</strain>
        <tissue evidence="7">Whole head</tissue>
    </source>
</reference>
<evidence type="ECO:0000256" key="5">
    <source>
        <dbReference type="SAM" id="MobiDB-lite"/>
    </source>
</evidence>
<organism evidence="7 8">
    <name type="scientific">Tenebrio molitor</name>
    <name type="common">Yellow mealworm beetle</name>
    <dbReference type="NCBI Taxonomy" id="7067"/>
    <lineage>
        <taxon>Eukaryota</taxon>
        <taxon>Metazoa</taxon>
        <taxon>Ecdysozoa</taxon>
        <taxon>Arthropoda</taxon>
        <taxon>Hexapoda</taxon>
        <taxon>Insecta</taxon>
        <taxon>Pterygota</taxon>
        <taxon>Neoptera</taxon>
        <taxon>Endopterygota</taxon>
        <taxon>Coleoptera</taxon>
        <taxon>Polyphaga</taxon>
        <taxon>Cucujiformia</taxon>
        <taxon>Tenebrionidae</taxon>
        <taxon>Tenebrio</taxon>
    </lineage>
</organism>